<dbReference type="Proteomes" id="UP000006235">
    <property type="component" value="Unassembled WGS sequence"/>
</dbReference>
<dbReference type="STRING" id="1035188.HMPREF9952_2071"/>
<feature type="chain" id="PRO_5003386193" description="Lipoprotein" evidence="1">
    <location>
        <begin position="21"/>
        <end position="150"/>
    </location>
</feature>
<evidence type="ECO:0000313" key="3">
    <source>
        <dbReference type="Proteomes" id="UP000006235"/>
    </source>
</evidence>
<proteinExistence type="predicted"/>
<keyword evidence="1" id="KW-0732">Signal</keyword>
<accession>F9Q995</accession>
<evidence type="ECO:0008006" key="4">
    <source>
        <dbReference type="Google" id="ProtNLM"/>
    </source>
</evidence>
<feature type="signal peptide" evidence="1">
    <location>
        <begin position="1"/>
        <end position="20"/>
    </location>
</feature>
<dbReference type="AlphaFoldDB" id="F9Q995"/>
<evidence type="ECO:0000256" key="1">
    <source>
        <dbReference type="SAM" id="SignalP"/>
    </source>
</evidence>
<dbReference type="EMBL" id="AFUV01000013">
    <property type="protein sequence ID" value="EGV05866.1"/>
    <property type="molecule type" value="Genomic_DNA"/>
</dbReference>
<sequence>MKAVIPVVLFAIATSLSQSADAKKIQPFSINQYEKRLNTANCQDKDDWYLDGFKIAQDYPEYADKLLSQREDYCRYVTESLRQAWYNGFSAANGEIAAEDRGNIVDEDKADDTNEILDNVTDSTEQMIDNLGTLSQDLGEFIRQLDIDSL</sequence>
<organism evidence="2 3">
    <name type="scientific">Haemophilus pittmaniae HK 85</name>
    <dbReference type="NCBI Taxonomy" id="1035188"/>
    <lineage>
        <taxon>Bacteria</taxon>
        <taxon>Pseudomonadati</taxon>
        <taxon>Pseudomonadota</taxon>
        <taxon>Gammaproteobacteria</taxon>
        <taxon>Pasteurellales</taxon>
        <taxon>Pasteurellaceae</taxon>
        <taxon>Haemophilus</taxon>
    </lineage>
</organism>
<dbReference type="RefSeq" id="WP_007242599.1">
    <property type="nucleotide sequence ID" value="NZ_AFUV01000013.1"/>
</dbReference>
<evidence type="ECO:0000313" key="2">
    <source>
        <dbReference type="EMBL" id="EGV05866.1"/>
    </source>
</evidence>
<comment type="caution">
    <text evidence="2">The sequence shown here is derived from an EMBL/GenBank/DDBJ whole genome shotgun (WGS) entry which is preliminary data.</text>
</comment>
<reference evidence="2 3" key="1">
    <citation type="submission" date="2011-07" db="EMBL/GenBank/DDBJ databases">
        <authorList>
            <person name="Harkins D.M."/>
            <person name="Madupu R."/>
            <person name="Durkin A.S."/>
            <person name="Torralba M."/>
            <person name="Methe B."/>
            <person name="Sutton G.G."/>
            <person name="Nelson K.E."/>
        </authorList>
    </citation>
    <scope>NUCLEOTIDE SEQUENCE [LARGE SCALE GENOMIC DNA]</scope>
    <source>
        <strain evidence="2 3">HK 85</strain>
    </source>
</reference>
<gene>
    <name evidence="2" type="ORF">HMPREF9952_2071</name>
</gene>
<protein>
    <recommendedName>
        <fullName evidence="4">Lipoprotein</fullName>
    </recommendedName>
</protein>
<name>F9Q995_9PAST</name>